<keyword evidence="1" id="KW-0812">Transmembrane</keyword>
<evidence type="ECO:0000313" key="3">
    <source>
        <dbReference type="EMBL" id="MBB6133431.1"/>
    </source>
</evidence>
<dbReference type="AlphaFoldDB" id="A0A7W9WZ38"/>
<dbReference type="InterPro" id="IPR012495">
    <property type="entry name" value="TadE-like_dom"/>
</dbReference>
<keyword evidence="4" id="KW-1185">Reference proteome</keyword>
<gene>
    <name evidence="3" type="ORF">HD842_001542</name>
</gene>
<comment type="caution">
    <text evidence="3">The sequence shown here is derived from an EMBL/GenBank/DDBJ whole genome shotgun (WGS) entry which is preliminary data.</text>
</comment>
<evidence type="ECO:0000259" key="2">
    <source>
        <dbReference type="Pfam" id="PF07811"/>
    </source>
</evidence>
<dbReference type="Pfam" id="PF07811">
    <property type="entry name" value="TadE"/>
    <property type="match status" value="1"/>
</dbReference>
<dbReference type="EMBL" id="JACHBX010000001">
    <property type="protein sequence ID" value="MBB6133431.1"/>
    <property type="molecule type" value="Genomic_DNA"/>
</dbReference>
<keyword evidence="1" id="KW-0472">Membrane</keyword>
<organism evidence="3 4">
    <name type="scientific">Massilia aurea</name>
    <dbReference type="NCBI Taxonomy" id="373040"/>
    <lineage>
        <taxon>Bacteria</taxon>
        <taxon>Pseudomonadati</taxon>
        <taxon>Pseudomonadota</taxon>
        <taxon>Betaproteobacteria</taxon>
        <taxon>Burkholderiales</taxon>
        <taxon>Oxalobacteraceae</taxon>
        <taxon>Telluria group</taxon>
        <taxon>Massilia</taxon>
    </lineage>
</organism>
<proteinExistence type="predicted"/>
<evidence type="ECO:0000313" key="4">
    <source>
        <dbReference type="Proteomes" id="UP000540787"/>
    </source>
</evidence>
<evidence type="ECO:0000256" key="1">
    <source>
        <dbReference type="SAM" id="Phobius"/>
    </source>
</evidence>
<feature type="domain" description="TadE-like" evidence="2">
    <location>
        <begin position="11"/>
        <end position="51"/>
    </location>
</feature>
<accession>A0A7W9WZ38</accession>
<reference evidence="3 4" key="1">
    <citation type="submission" date="2020-08" db="EMBL/GenBank/DDBJ databases">
        <title>The Agave Microbiome: Exploring the role of microbial communities in plant adaptations to desert environments.</title>
        <authorList>
            <person name="Partida-Martinez L.P."/>
        </authorList>
    </citation>
    <scope>NUCLEOTIDE SEQUENCE [LARGE SCALE GENOMIC DNA]</scope>
    <source>
        <strain evidence="3 4">AT3.2</strain>
    </source>
</reference>
<sequence>MTRQTPTRQRGVAAVEFSVVAVIFFMLFFGIVDIIRALYICNILQEVTRRATALAVNTDFTDAAAMAQVRTQAVFRTTPGMLAFADPISDAHVKIDYLQIPATANPVPIGTALPESPQQNRINCTSNPNAADCIQLVRVRICLPGGAIDVCDPVPYRTLASFVPFSFSLPTATTIARAETLGMPPGVPVPAGGGGG</sequence>
<name>A0A7W9WZ38_9BURK</name>
<keyword evidence="1" id="KW-1133">Transmembrane helix</keyword>
<protein>
    <recommendedName>
        <fullName evidence="2">TadE-like domain-containing protein</fullName>
    </recommendedName>
</protein>
<dbReference type="RefSeq" id="WP_183552856.1">
    <property type="nucleotide sequence ID" value="NZ_JACHBX010000001.1"/>
</dbReference>
<feature type="transmembrane region" description="Helical" evidence="1">
    <location>
        <begin position="12"/>
        <end position="39"/>
    </location>
</feature>
<dbReference type="Proteomes" id="UP000540787">
    <property type="component" value="Unassembled WGS sequence"/>
</dbReference>